<dbReference type="AlphaFoldDB" id="A0A915IBZ1"/>
<accession>A0A915IBZ1</accession>
<reference evidence="2" key="1">
    <citation type="submission" date="2022-11" db="UniProtKB">
        <authorList>
            <consortium name="WormBaseParasite"/>
        </authorList>
    </citation>
    <scope>IDENTIFICATION</scope>
</reference>
<evidence type="ECO:0000313" key="2">
    <source>
        <dbReference type="WBParaSite" id="nRc.2.0.1.t11699-RA"/>
    </source>
</evidence>
<sequence length="85" mass="9115">MDAETTNCLISLICRYKSLSSVKKIGGHFAALLIWREATIVVMAGSAACAHMTSSWHVSRECGLTDGLFGHCTGDGVHVGINFCR</sequence>
<keyword evidence="1" id="KW-1185">Reference proteome</keyword>
<dbReference type="WBParaSite" id="nRc.2.0.1.t11699-RA">
    <property type="protein sequence ID" value="nRc.2.0.1.t11699-RA"/>
    <property type="gene ID" value="nRc.2.0.1.g11699"/>
</dbReference>
<organism evidence="1 2">
    <name type="scientific">Romanomermis culicivorax</name>
    <name type="common">Nematode worm</name>
    <dbReference type="NCBI Taxonomy" id="13658"/>
    <lineage>
        <taxon>Eukaryota</taxon>
        <taxon>Metazoa</taxon>
        <taxon>Ecdysozoa</taxon>
        <taxon>Nematoda</taxon>
        <taxon>Enoplea</taxon>
        <taxon>Dorylaimia</taxon>
        <taxon>Mermithida</taxon>
        <taxon>Mermithoidea</taxon>
        <taxon>Mermithidae</taxon>
        <taxon>Romanomermis</taxon>
    </lineage>
</organism>
<proteinExistence type="predicted"/>
<name>A0A915IBZ1_ROMCU</name>
<evidence type="ECO:0000313" key="1">
    <source>
        <dbReference type="Proteomes" id="UP000887565"/>
    </source>
</evidence>
<protein>
    <submittedName>
        <fullName evidence="2">Uncharacterized protein</fullName>
    </submittedName>
</protein>
<dbReference type="Proteomes" id="UP000887565">
    <property type="component" value="Unplaced"/>
</dbReference>